<dbReference type="AlphaFoldDB" id="A0A1I6PG08"/>
<evidence type="ECO:0000313" key="2">
    <source>
        <dbReference type="Proteomes" id="UP000199199"/>
    </source>
</evidence>
<dbReference type="EMBL" id="FOZS01000001">
    <property type="protein sequence ID" value="SFS39134.1"/>
    <property type="molecule type" value="Genomic_DNA"/>
</dbReference>
<name>A0A1I6PG08_9EURY</name>
<evidence type="ECO:0000313" key="1">
    <source>
        <dbReference type="EMBL" id="SFS39134.1"/>
    </source>
</evidence>
<gene>
    <name evidence="1" type="ORF">SAMN04488556_0530</name>
</gene>
<dbReference type="Proteomes" id="UP000199199">
    <property type="component" value="Unassembled WGS sequence"/>
</dbReference>
<reference evidence="2" key="1">
    <citation type="submission" date="2016-10" db="EMBL/GenBank/DDBJ databases">
        <authorList>
            <person name="Varghese N."/>
            <person name="Submissions S."/>
        </authorList>
    </citation>
    <scope>NUCLEOTIDE SEQUENCE [LARGE SCALE GENOMIC DNA]</scope>
    <source>
        <strain evidence="2">DSM 22427</strain>
    </source>
</reference>
<dbReference type="RefSeq" id="WP_092901172.1">
    <property type="nucleotide sequence ID" value="NZ_FOZS01000001.1"/>
</dbReference>
<dbReference type="PROSITE" id="PS51257">
    <property type="entry name" value="PROKAR_LIPOPROTEIN"/>
    <property type="match status" value="1"/>
</dbReference>
<accession>A0A1I6PG08</accession>
<keyword evidence="2" id="KW-1185">Reference proteome</keyword>
<sequence>MNRRQYLSTAGGLAVVSSLAGCLGDVLGSEDGEQLPDDHRDEARAINRAVGKLNKAAISIEGAESGLENPTEADFSADEPRSFIDAARSELESVEDSAIAAELASYADVLEAMIAVLETLTDDSLAADVEAISGEMAGGDTSTVEDTLETHRESIDGARENYDGAVATLENLDRDRLEEHSVVDLDRVESGIETIGNVLGSVESILSGYDSMLAGHESLGEGEERFDGGEYERAATAFESAADSFGDATETFAGEASDAPSGLAEYAETAHCQSGHLETAATEFAEGATAADNANIADAQQSQSDGEDALEAAENC</sequence>
<protein>
    <submittedName>
        <fullName evidence="1">Uncharacterized protein</fullName>
    </submittedName>
</protein>
<proteinExistence type="predicted"/>
<dbReference type="OrthoDB" id="170488at2157"/>
<organism evidence="1 2">
    <name type="scientific">Halostagnicola kamekurae</name>
    <dbReference type="NCBI Taxonomy" id="619731"/>
    <lineage>
        <taxon>Archaea</taxon>
        <taxon>Methanobacteriati</taxon>
        <taxon>Methanobacteriota</taxon>
        <taxon>Stenosarchaea group</taxon>
        <taxon>Halobacteria</taxon>
        <taxon>Halobacteriales</taxon>
        <taxon>Natrialbaceae</taxon>
        <taxon>Halostagnicola</taxon>
    </lineage>
</organism>